<dbReference type="EMBL" id="KN832989">
    <property type="protein sequence ID" value="KIM83834.1"/>
    <property type="molecule type" value="Genomic_DNA"/>
</dbReference>
<dbReference type="HOGENOM" id="CLU_678121_0_0_1"/>
<reference evidence="2" key="2">
    <citation type="submission" date="2015-01" db="EMBL/GenBank/DDBJ databases">
        <title>Evolutionary Origins and Diversification of the Mycorrhizal Mutualists.</title>
        <authorList>
            <consortium name="DOE Joint Genome Institute"/>
            <consortium name="Mycorrhizal Genomics Consortium"/>
            <person name="Kohler A."/>
            <person name="Kuo A."/>
            <person name="Nagy L.G."/>
            <person name="Floudas D."/>
            <person name="Copeland A."/>
            <person name="Barry K.W."/>
            <person name="Cichocki N."/>
            <person name="Veneault-Fourrey C."/>
            <person name="LaButti K."/>
            <person name="Lindquist E.A."/>
            <person name="Lipzen A."/>
            <person name="Lundell T."/>
            <person name="Morin E."/>
            <person name="Murat C."/>
            <person name="Riley R."/>
            <person name="Ohm R."/>
            <person name="Sun H."/>
            <person name="Tunlid A."/>
            <person name="Henrissat B."/>
            <person name="Grigoriev I.V."/>
            <person name="Hibbett D.S."/>
            <person name="Martin F."/>
        </authorList>
    </citation>
    <scope>NUCLEOTIDE SEQUENCE [LARGE SCALE GENOMIC DNA]</scope>
    <source>
        <strain evidence="2">F 1598</strain>
    </source>
</reference>
<name>A0A0C3FW89_PILCF</name>
<sequence length="406" mass="46158">MKKHNSTHLWDHPYAFCLPTLDILHNIRRLDGQLVLPPYRKPLDLINHHEVEGLILRTARLGNLCNQGVLFRKAVKHLDVAQTVTWLHLVNGRWLFVASSDNYTKCFLPGPEKMGQIEVQPEGLVIALGVGLTHSAIHLLSLRRHLHMTTFIKLDVLHGLSHVQLLSGGFIACSLQDDVSIPQLVNWKNGSWLIPRTEDNITLSMPAEFLAFSRAGIQLSYVLEHQIDSSGDLSLSPSFWAYPQIDFDEALGSLAVGKTFGELAIYDYIGFQPSGLWSISEDFTTTCTSIGSAIYTICHETLCLPRECLLDGWSMDWPEWWYWNDWLGFPGDQAWLLEEAFGYLEQPTPLAFKKFRQTFLRAGGLYLIMDCEDDDILWNFHPDSHPIQILEDIWSDAIAVWQSGNM</sequence>
<accession>A0A0C3FW89</accession>
<evidence type="ECO:0000313" key="1">
    <source>
        <dbReference type="EMBL" id="KIM83834.1"/>
    </source>
</evidence>
<dbReference type="Proteomes" id="UP000054166">
    <property type="component" value="Unassembled WGS sequence"/>
</dbReference>
<keyword evidence="2" id="KW-1185">Reference proteome</keyword>
<gene>
    <name evidence="1" type="ORF">PILCRDRAFT_87817</name>
</gene>
<dbReference type="AlphaFoldDB" id="A0A0C3FW89"/>
<reference evidence="1 2" key="1">
    <citation type="submission" date="2014-04" db="EMBL/GenBank/DDBJ databases">
        <authorList>
            <consortium name="DOE Joint Genome Institute"/>
            <person name="Kuo A."/>
            <person name="Tarkka M."/>
            <person name="Buscot F."/>
            <person name="Kohler A."/>
            <person name="Nagy L.G."/>
            <person name="Floudas D."/>
            <person name="Copeland A."/>
            <person name="Barry K.W."/>
            <person name="Cichocki N."/>
            <person name="Veneault-Fourrey C."/>
            <person name="LaButti K."/>
            <person name="Lindquist E.A."/>
            <person name="Lipzen A."/>
            <person name="Lundell T."/>
            <person name="Morin E."/>
            <person name="Murat C."/>
            <person name="Sun H."/>
            <person name="Tunlid A."/>
            <person name="Henrissat B."/>
            <person name="Grigoriev I.V."/>
            <person name="Hibbett D.S."/>
            <person name="Martin F."/>
            <person name="Nordberg H.P."/>
            <person name="Cantor M.N."/>
            <person name="Hua S.X."/>
        </authorList>
    </citation>
    <scope>NUCLEOTIDE SEQUENCE [LARGE SCALE GENOMIC DNA]</scope>
    <source>
        <strain evidence="1 2">F 1598</strain>
    </source>
</reference>
<dbReference type="InParanoid" id="A0A0C3FW89"/>
<dbReference type="OrthoDB" id="2786194at2759"/>
<evidence type="ECO:0000313" key="2">
    <source>
        <dbReference type="Proteomes" id="UP000054166"/>
    </source>
</evidence>
<protein>
    <submittedName>
        <fullName evidence="1">Uncharacterized protein</fullName>
    </submittedName>
</protein>
<organism evidence="1 2">
    <name type="scientific">Piloderma croceum (strain F 1598)</name>
    <dbReference type="NCBI Taxonomy" id="765440"/>
    <lineage>
        <taxon>Eukaryota</taxon>
        <taxon>Fungi</taxon>
        <taxon>Dikarya</taxon>
        <taxon>Basidiomycota</taxon>
        <taxon>Agaricomycotina</taxon>
        <taxon>Agaricomycetes</taxon>
        <taxon>Agaricomycetidae</taxon>
        <taxon>Atheliales</taxon>
        <taxon>Atheliaceae</taxon>
        <taxon>Piloderma</taxon>
    </lineage>
</organism>
<proteinExistence type="predicted"/>